<gene>
    <name evidence="5" type="ordered locus">MSMEI_2528</name>
</gene>
<dbReference type="InterPro" id="IPR037923">
    <property type="entry name" value="HTH-like"/>
</dbReference>
<dbReference type="PROSITE" id="PS01124">
    <property type="entry name" value="HTH_ARAC_FAMILY_2"/>
    <property type="match status" value="1"/>
</dbReference>
<dbReference type="Gene3D" id="1.10.10.60">
    <property type="entry name" value="Homeodomain-like"/>
    <property type="match status" value="1"/>
</dbReference>
<dbReference type="SMART" id="SM00342">
    <property type="entry name" value="HTH_ARAC"/>
    <property type="match status" value="1"/>
</dbReference>
<keyword evidence="1" id="KW-0805">Transcription regulation</keyword>
<feature type="domain" description="HTH araC/xylS-type" evidence="4">
    <location>
        <begin position="168"/>
        <end position="265"/>
    </location>
</feature>
<dbReference type="InterPro" id="IPR003313">
    <property type="entry name" value="AraC-bd"/>
</dbReference>
<accession>I7G6X7</accession>
<dbReference type="SUPFAM" id="SSF46689">
    <property type="entry name" value="Homeodomain-like"/>
    <property type="match status" value="2"/>
</dbReference>
<dbReference type="EMBL" id="CP001663">
    <property type="protein sequence ID" value="AFP38996.1"/>
    <property type="molecule type" value="Genomic_DNA"/>
</dbReference>
<dbReference type="PANTHER" id="PTHR46796">
    <property type="entry name" value="HTH-TYPE TRANSCRIPTIONAL ACTIVATOR RHAS-RELATED"/>
    <property type="match status" value="1"/>
</dbReference>
<evidence type="ECO:0000256" key="3">
    <source>
        <dbReference type="ARBA" id="ARBA00023163"/>
    </source>
</evidence>
<dbReference type="KEGG" id="msg:MSMEI_2528"/>
<dbReference type="Pfam" id="PF02311">
    <property type="entry name" value="AraC_binding"/>
    <property type="match status" value="1"/>
</dbReference>
<evidence type="ECO:0000313" key="5">
    <source>
        <dbReference type="EMBL" id="AFP38996.1"/>
    </source>
</evidence>
<dbReference type="InterPro" id="IPR050204">
    <property type="entry name" value="AraC_XylS_family_regulators"/>
</dbReference>
<reference evidence="5 6" key="2">
    <citation type="journal article" date="2009" name="Genome Res.">
        <title>Ortho-proteogenomics: multiple proteomes investigation through orthology and a new MS-based protocol.</title>
        <authorList>
            <person name="Gallien S."/>
            <person name="Perrodou E."/>
            <person name="Carapito C."/>
            <person name="Deshayes C."/>
            <person name="Reyrat J.M."/>
            <person name="Van Dorsselaer A."/>
            <person name="Poch O."/>
            <person name="Schaeffer C."/>
            <person name="Lecompte O."/>
        </authorList>
    </citation>
    <scope>NUCLEOTIDE SEQUENCE [LARGE SCALE GENOMIC DNA]</scope>
    <source>
        <strain evidence="6">ATCC 700084 / mc(2)155</strain>
    </source>
</reference>
<organism evidence="5 6">
    <name type="scientific">Mycolicibacterium smegmatis (strain ATCC 700084 / mc(2)155)</name>
    <name type="common">Mycobacterium smegmatis</name>
    <dbReference type="NCBI Taxonomy" id="246196"/>
    <lineage>
        <taxon>Bacteria</taxon>
        <taxon>Bacillati</taxon>
        <taxon>Actinomycetota</taxon>
        <taxon>Actinomycetes</taxon>
        <taxon>Mycobacteriales</taxon>
        <taxon>Mycobacteriaceae</taxon>
        <taxon>Mycolicibacterium</taxon>
    </lineage>
</organism>
<dbReference type="GO" id="GO:0043565">
    <property type="term" value="F:sequence-specific DNA binding"/>
    <property type="evidence" value="ECO:0007669"/>
    <property type="project" value="InterPro"/>
</dbReference>
<protein>
    <submittedName>
        <fullName evidence="5">AraC family transcriptional regulator</fullName>
    </submittedName>
</protein>
<evidence type="ECO:0000259" key="4">
    <source>
        <dbReference type="PROSITE" id="PS01124"/>
    </source>
</evidence>
<dbReference type="InterPro" id="IPR018060">
    <property type="entry name" value="HTH_AraC"/>
</dbReference>
<dbReference type="InterPro" id="IPR009057">
    <property type="entry name" value="Homeodomain-like_sf"/>
</dbReference>
<dbReference type="PATRIC" id="fig|246196.56.peg.2590"/>
<reference evidence="5 6" key="1">
    <citation type="journal article" date="2007" name="Genome Biol.">
        <title>Interrupted coding sequences in Mycobacterium smegmatis: authentic mutations or sequencing errors?</title>
        <authorList>
            <person name="Deshayes C."/>
            <person name="Perrodou E."/>
            <person name="Gallien S."/>
            <person name="Euphrasie D."/>
            <person name="Schaeffer C."/>
            <person name="Van-Dorsselaer A."/>
            <person name="Poch O."/>
            <person name="Lecompte O."/>
            <person name="Reyrat J.M."/>
        </authorList>
    </citation>
    <scope>NUCLEOTIDE SEQUENCE [LARGE SCALE GENOMIC DNA]</scope>
    <source>
        <strain evidence="6">ATCC 700084 / mc(2)155</strain>
    </source>
</reference>
<dbReference type="SUPFAM" id="SSF51215">
    <property type="entry name" value="Regulatory protein AraC"/>
    <property type="match status" value="1"/>
</dbReference>
<keyword evidence="2" id="KW-0238">DNA-binding</keyword>
<dbReference type="GO" id="GO:0003700">
    <property type="term" value="F:DNA-binding transcription factor activity"/>
    <property type="evidence" value="ECO:0007669"/>
    <property type="project" value="InterPro"/>
</dbReference>
<dbReference type="Pfam" id="PF12833">
    <property type="entry name" value="HTH_18"/>
    <property type="match status" value="1"/>
</dbReference>
<evidence type="ECO:0000313" key="6">
    <source>
        <dbReference type="Proteomes" id="UP000006158"/>
    </source>
</evidence>
<proteinExistence type="predicted"/>
<evidence type="ECO:0000256" key="1">
    <source>
        <dbReference type="ARBA" id="ARBA00023015"/>
    </source>
</evidence>
<sequence length="274" mass="30515">MYVLDVVATAETTAWRPHVAGIREVFHARFIDHAYPQHTHDAWTLLIVDTGIIGYELDRREHGSTGDVVTLLPPHVPHNGRAVRPGGFRKRVLYLEPDLLTGIGAAVGTPTLADPALRDRISGLHRALGPGDEFEAYSRLAFVVERLQQHLAGAVAPPAPARDRRLASRLRELIDSRITTGLTLDEAGEILHADPVHLVRTFGREFGLPPHRYLTGRRVDEARRLLLDGMRPADVAAAVGFHDQSHLHRHFRKMLGTTPARFARRDRTESGDSR</sequence>
<dbReference type="PANTHER" id="PTHR46796:SF2">
    <property type="entry name" value="TRANSCRIPTIONAL REGULATORY PROTEIN"/>
    <property type="match status" value="1"/>
</dbReference>
<evidence type="ECO:0000256" key="2">
    <source>
        <dbReference type="ARBA" id="ARBA00023125"/>
    </source>
</evidence>
<keyword evidence="3" id="KW-0804">Transcription</keyword>
<dbReference type="Proteomes" id="UP000006158">
    <property type="component" value="Chromosome"/>
</dbReference>
<name>I7G6X7_MYCS2</name>
<dbReference type="AlphaFoldDB" id="I7G6X7"/>